<dbReference type="Proteomes" id="UP001175261">
    <property type="component" value="Unassembled WGS sequence"/>
</dbReference>
<evidence type="ECO:0000313" key="3">
    <source>
        <dbReference type="Proteomes" id="UP001175261"/>
    </source>
</evidence>
<evidence type="ECO:0000256" key="1">
    <source>
        <dbReference type="SAM" id="MobiDB-lite"/>
    </source>
</evidence>
<name>A0AA39GNQ7_SARSR</name>
<feature type="region of interest" description="Disordered" evidence="1">
    <location>
        <begin position="190"/>
        <end position="222"/>
    </location>
</feature>
<comment type="caution">
    <text evidence="2">The sequence shown here is derived from an EMBL/GenBank/DDBJ whole genome shotgun (WGS) entry which is preliminary data.</text>
</comment>
<feature type="compositionally biased region" description="Gly residues" evidence="1">
    <location>
        <begin position="346"/>
        <end position="356"/>
    </location>
</feature>
<dbReference type="PANTHER" id="PTHR23204">
    <property type="entry name" value="CLEAVAGE AND POLYADENYLATION SPECIFIC FACTOR"/>
    <property type="match status" value="1"/>
</dbReference>
<organism evidence="2 3">
    <name type="scientific">Sarocladium strictum</name>
    <name type="common">Black bundle disease fungus</name>
    <name type="synonym">Acremonium strictum</name>
    <dbReference type="NCBI Taxonomy" id="5046"/>
    <lineage>
        <taxon>Eukaryota</taxon>
        <taxon>Fungi</taxon>
        <taxon>Dikarya</taxon>
        <taxon>Ascomycota</taxon>
        <taxon>Pezizomycotina</taxon>
        <taxon>Sordariomycetes</taxon>
        <taxon>Hypocreomycetidae</taxon>
        <taxon>Hypocreales</taxon>
        <taxon>Sarocladiaceae</taxon>
        <taxon>Sarocladium</taxon>
    </lineage>
</organism>
<feature type="compositionally biased region" description="Low complexity" evidence="1">
    <location>
        <begin position="207"/>
        <end position="221"/>
    </location>
</feature>
<dbReference type="AlphaFoldDB" id="A0AA39GNQ7"/>
<accession>A0AA39GNQ7</accession>
<feature type="region of interest" description="Disordered" evidence="1">
    <location>
        <begin position="1"/>
        <end position="95"/>
    </location>
</feature>
<feature type="region of interest" description="Disordered" evidence="1">
    <location>
        <begin position="346"/>
        <end position="368"/>
    </location>
</feature>
<keyword evidence="3" id="KW-1185">Reference proteome</keyword>
<feature type="compositionally biased region" description="Basic and acidic residues" evidence="1">
    <location>
        <begin position="190"/>
        <end position="202"/>
    </location>
</feature>
<sequence length="368" mass="39377">MAEEDYEIDFYGDDEPIEEQKQEQPNQNTQDQSRDRTDGTNEQQANDSRDRHGSVDDRMDEQRDQEYHNHGSDQPAPQGSKRKTEDGGPVDPGATTALMISELNWWTTDDDIRGWLREGGCEDGIKDITFSEHKVNGKSKGQTYVEFDSLQAATAAKHLISQMPSDSGNMGKKISAAYWNTSMNPFRTLPKDAPARGAKEPGRTTSGSYNDRGGYNNNNNGGYRGGRGGFNANRGGNMGQNNFQRNNYNNNVGGMGGMGYNGGGYNNGMQGQFGFNPRGNMMGGGMRGGGMRGGRGGPMMGMNMGMPMGMPGNMPAMGMMGPGGMPAFQGMAPNFGGGGGFGGYVPNQGGGGGGDWGNPHGAKRPRPE</sequence>
<proteinExistence type="predicted"/>
<dbReference type="GO" id="GO:0003676">
    <property type="term" value="F:nucleic acid binding"/>
    <property type="evidence" value="ECO:0007669"/>
    <property type="project" value="InterPro"/>
</dbReference>
<reference evidence="2" key="1">
    <citation type="submission" date="2022-10" db="EMBL/GenBank/DDBJ databases">
        <title>Determination and structural analysis of whole genome sequence of Sarocladium strictum F4-1.</title>
        <authorList>
            <person name="Hu L."/>
            <person name="Jiang Y."/>
        </authorList>
    </citation>
    <scope>NUCLEOTIDE SEQUENCE</scope>
    <source>
        <strain evidence="2">F4-1</strain>
    </source>
</reference>
<dbReference type="SUPFAM" id="SSF54928">
    <property type="entry name" value="RNA-binding domain, RBD"/>
    <property type="match status" value="1"/>
</dbReference>
<feature type="compositionally biased region" description="Basic and acidic residues" evidence="1">
    <location>
        <begin position="47"/>
        <end position="71"/>
    </location>
</feature>
<evidence type="ECO:0000313" key="2">
    <source>
        <dbReference type="EMBL" id="KAK0390760.1"/>
    </source>
</evidence>
<dbReference type="GO" id="GO:0005634">
    <property type="term" value="C:nucleus"/>
    <property type="evidence" value="ECO:0007669"/>
    <property type="project" value="UniProtKB-SubCell"/>
</dbReference>
<feature type="compositionally biased region" description="Acidic residues" evidence="1">
    <location>
        <begin position="1"/>
        <end position="17"/>
    </location>
</feature>
<evidence type="ECO:0008006" key="4">
    <source>
        <dbReference type="Google" id="ProtNLM"/>
    </source>
</evidence>
<dbReference type="Gene3D" id="3.30.70.330">
    <property type="match status" value="1"/>
</dbReference>
<dbReference type="CDD" id="cd12372">
    <property type="entry name" value="RRM_CFIm68_CFIm59"/>
    <property type="match status" value="1"/>
</dbReference>
<dbReference type="InterPro" id="IPR012677">
    <property type="entry name" value="Nucleotide-bd_a/b_plait_sf"/>
</dbReference>
<dbReference type="GO" id="GO:0006397">
    <property type="term" value="P:mRNA processing"/>
    <property type="evidence" value="ECO:0007669"/>
    <property type="project" value="UniProtKB-KW"/>
</dbReference>
<dbReference type="InterPro" id="IPR035979">
    <property type="entry name" value="RBD_domain_sf"/>
</dbReference>
<dbReference type="EMBL" id="JAPDFR010000001">
    <property type="protein sequence ID" value="KAK0390760.1"/>
    <property type="molecule type" value="Genomic_DNA"/>
</dbReference>
<dbReference type="InterPro" id="IPR034772">
    <property type="entry name" value="CPSF6/7"/>
</dbReference>
<gene>
    <name evidence="2" type="ORF">NLU13_0263</name>
</gene>
<protein>
    <recommendedName>
        <fullName evidence="4">RRM domain-containing protein</fullName>
    </recommendedName>
</protein>